<reference evidence="2 3" key="1">
    <citation type="journal article" date="2011" name="PLoS Genet.">
        <title>Azospirillum genomes reveal transition of bacteria from aquatic to terrestrial environments.</title>
        <authorList>
            <person name="Wisniewski-Dye F."/>
            <person name="Borziak K."/>
            <person name="Khalsa-Moyers G."/>
            <person name="Alexandre G."/>
            <person name="Sukharnikov L.O."/>
            <person name="Wuichet K."/>
            <person name="Hurst G.B."/>
            <person name="McDonald W.H."/>
            <person name="Robertson J.S."/>
            <person name="Barbe V."/>
            <person name="Calteau A."/>
            <person name="Rouy Z."/>
            <person name="Mangenot S."/>
            <person name="Prigent-Combaret C."/>
            <person name="Normand P."/>
            <person name="Boyer M."/>
            <person name="Siguier P."/>
            <person name="Dessaux Y."/>
            <person name="Elmerich C."/>
            <person name="Condemine G."/>
            <person name="Krishnen G."/>
            <person name="Kennedy I."/>
            <person name="Paterson A.H."/>
            <person name="Gonzalez V."/>
            <person name="Mavingui P."/>
            <person name="Zhulin I.B."/>
        </authorList>
    </citation>
    <scope>NUCLEOTIDE SEQUENCE [LARGE SCALE GENOMIC DNA]</scope>
    <source>
        <strain evidence="2 3">Sp245</strain>
    </source>
</reference>
<accession>A0A9P1NN85</accession>
<evidence type="ECO:0000256" key="1">
    <source>
        <dbReference type="SAM" id="MobiDB-lite"/>
    </source>
</evidence>
<dbReference type="EMBL" id="HE577328">
    <property type="protein sequence ID" value="CCC99580.1"/>
    <property type="molecule type" value="Genomic_DNA"/>
</dbReference>
<feature type="compositionally biased region" description="Polar residues" evidence="1">
    <location>
        <begin position="35"/>
        <end position="57"/>
    </location>
</feature>
<name>A0A9P1NN85_9PROT</name>
<gene>
    <name evidence="2" type="ORF">AZOBR_p110056</name>
</gene>
<dbReference type="KEGG" id="abs:AZOBR_p110056"/>
<sequence length="57" mass="6128">MGATRVMPVRALSVSERPRGVLTGGTKPRLPLPDSWNSPPRSATRWTARSTASPCPI</sequence>
<evidence type="ECO:0000313" key="3">
    <source>
        <dbReference type="Proteomes" id="UP000007319"/>
    </source>
</evidence>
<keyword evidence="3" id="KW-1185">Reference proteome</keyword>
<geneLocation type="plasmid" evidence="2 3">
    <name>AZOBR_p1</name>
</geneLocation>
<evidence type="ECO:0000313" key="2">
    <source>
        <dbReference type="EMBL" id="CCC99580.1"/>
    </source>
</evidence>
<feature type="region of interest" description="Disordered" evidence="1">
    <location>
        <begin position="17"/>
        <end position="57"/>
    </location>
</feature>
<keyword evidence="2" id="KW-0614">Plasmid</keyword>
<proteinExistence type="predicted"/>
<protein>
    <submittedName>
        <fullName evidence="2">Uncharacterized protein</fullName>
    </submittedName>
</protein>
<dbReference type="Proteomes" id="UP000007319">
    <property type="component" value="Plasmid AZOBR_p1"/>
</dbReference>
<dbReference type="AlphaFoldDB" id="A0A9P1NN85"/>
<organism evidence="2 3">
    <name type="scientific">Azospirillum baldaniorum</name>
    <dbReference type="NCBI Taxonomy" id="1064539"/>
    <lineage>
        <taxon>Bacteria</taxon>
        <taxon>Pseudomonadati</taxon>
        <taxon>Pseudomonadota</taxon>
        <taxon>Alphaproteobacteria</taxon>
        <taxon>Rhodospirillales</taxon>
        <taxon>Azospirillaceae</taxon>
        <taxon>Azospirillum</taxon>
    </lineage>
</organism>